<dbReference type="InterPro" id="IPR012677">
    <property type="entry name" value="Nucleotide-bd_a/b_plait_sf"/>
</dbReference>
<dbReference type="EMBL" id="LXTC01000004">
    <property type="protein sequence ID" value="OBA20536.1"/>
    <property type="molecule type" value="Genomic_DNA"/>
</dbReference>
<feature type="compositionally biased region" description="Basic residues" evidence="1">
    <location>
        <begin position="288"/>
        <end position="297"/>
    </location>
</feature>
<feature type="compositionally biased region" description="Basic and acidic residues" evidence="1">
    <location>
        <begin position="224"/>
        <end position="234"/>
    </location>
</feature>
<dbReference type="Proteomes" id="UP000092555">
    <property type="component" value="Unassembled WGS sequence"/>
</dbReference>
<feature type="domain" description="UPF3" evidence="2">
    <location>
        <begin position="45"/>
        <end position="131"/>
    </location>
</feature>
<evidence type="ECO:0000313" key="3">
    <source>
        <dbReference type="EMBL" id="OBA20536.1"/>
    </source>
</evidence>
<evidence type="ECO:0000313" key="4">
    <source>
        <dbReference type="Proteomes" id="UP000092555"/>
    </source>
</evidence>
<feature type="compositionally biased region" description="Basic and acidic residues" evidence="1">
    <location>
        <begin position="261"/>
        <end position="271"/>
    </location>
</feature>
<evidence type="ECO:0000259" key="2">
    <source>
        <dbReference type="Pfam" id="PF03467"/>
    </source>
</evidence>
<accession>A0A1A0H951</accession>
<dbReference type="AlphaFoldDB" id="A0A1A0H951"/>
<dbReference type="GeneID" id="30027904"/>
<name>A0A1A0H951_9ASCO</name>
<dbReference type="RefSeq" id="XP_018711058.1">
    <property type="nucleotide sequence ID" value="XM_018854928.1"/>
</dbReference>
<gene>
    <name evidence="3" type="ORF">METBIDRAFT_200427</name>
</gene>
<feature type="region of interest" description="Disordered" evidence="1">
    <location>
        <begin position="187"/>
        <end position="321"/>
    </location>
</feature>
<protein>
    <recommendedName>
        <fullName evidence="2">UPF3 domain-containing protein</fullName>
    </recommendedName>
</protein>
<organism evidence="3 4">
    <name type="scientific">Metschnikowia bicuspidata var. bicuspidata NRRL YB-4993</name>
    <dbReference type="NCBI Taxonomy" id="869754"/>
    <lineage>
        <taxon>Eukaryota</taxon>
        <taxon>Fungi</taxon>
        <taxon>Dikarya</taxon>
        <taxon>Ascomycota</taxon>
        <taxon>Saccharomycotina</taxon>
        <taxon>Pichiomycetes</taxon>
        <taxon>Metschnikowiaceae</taxon>
        <taxon>Metschnikowia</taxon>
    </lineage>
</organism>
<dbReference type="CDD" id="cd12455">
    <property type="entry name" value="RRM_like_Smg4_UPF3"/>
    <property type="match status" value="1"/>
</dbReference>
<dbReference type="Pfam" id="PF03467">
    <property type="entry name" value="Smg4_UPF3"/>
    <property type="match status" value="1"/>
</dbReference>
<comment type="caution">
    <text evidence="3">The sequence shown here is derived from an EMBL/GenBank/DDBJ whole genome shotgun (WGS) entry which is preliminary data.</text>
</comment>
<dbReference type="InterPro" id="IPR005120">
    <property type="entry name" value="UPF3_dom"/>
</dbReference>
<sequence length="321" mass="36349">MLFPYLKKTAMEPSKKVAQNIKSKRVRRKQRQKKTGLLIEYGDPDTKVAVRLLPPTLEEMDFREQAEKISLTFRSGFESFTYKKGKKASKPFEEPCFSVAFVKFKTPALAENFKREISHVLFKETTTEDNIKCNVMRPIFGELNTSQTTSSEIPIETEVFKLFASLRGQKEGHVDIHEVLATCRSKTRGKKTKLKLSTPTSLEHLNQSSFSPGIVKGSKRKDHKHADKPNDPKLKSKRITSHTSNFSEHESKPKNKQKQRKLPESIPHKSTDAQPSGPLLSTSGVLNKKTKKKKKPLGSHTPLAKNIKNLCDGKPILEKIT</sequence>
<reference evidence="3 4" key="1">
    <citation type="submission" date="2016-05" db="EMBL/GenBank/DDBJ databases">
        <title>Comparative genomics of biotechnologically important yeasts.</title>
        <authorList>
            <consortium name="DOE Joint Genome Institute"/>
            <person name="Riley R."/>
            <person name="Haridas S."/>
            <person name="Wolfe K.H."/>
            <person name="Lopes M.R."/>
            <person name="Hittinger C.T."/>
            <person name="Goker M."/>
            <person name="Salamov A."/>
            <person name="Wisecaver J."/>
            <person name="Long T.M."/>
            <person name="Aerts A.L."/>
            <person name="Barry K."/>
            <person name="Choi C."/>
            <person name="Clum A."/>
            <person name="Coughlan A.Y."/>
            <person name="Deshpande S."/>
            <person name="Douglass A.P."/>
            <person name="Hanson S.J."/>
            <person name="Klenk H.-P."/>
            <person name="LaButti K."/>
            <person name="Lapidus A."/>
            <person name="Lindquist E."/>
            <person name="Lipzen A."/>
            <person name="Meier-kolthoff J.P."/>
            <person name="Ohm R.A."/>
            <person name="Otillar R.P."/>
            <person name="Pangilinan J."/>
            <person name="Peng Y."/>
            <person name="Rokas A."/>
            <person name="Rosa C.A."/>
            <person name="Scheuner C."/>
            <person name="Sibirny A.A."/>
            <person name="Slot J.C."/>
            <person name="Stielow J.B."/>
            <person name="Sun H."/>
            <person name="Kurtzman C.P."/>
            <person name="Blackwell M."/>
            <person name="Grigoriev I.V."/>
            <person name="Jeffries T.W."/>
        </authorList>
    </citation>
    <scope>NUCLEOTIDE SEQUENCE [LARGE SCALE GENOMIC DNA]</scope>
    <source>
        <strain evidence="3 4">NRRL YB-4993</strain>
    </source>
</reference>
<evidence type="ECO:0000256" key="1">
    <source>
        <dbReference type="SAM" id="MobiDB-lite"/>
    </source>
</evidence>
<dbReference type="Gene3D" id="3.30.70.330">
    <property type="match status" value="1"/>
</dbReference>
<proteinExistence type="predicted"/>
<dbReference type="OrthoDB" id="18087at2759"/>
<dbReference type="STRING" id="869754.A0A1A0H951"/>
<keyword evidence="4" id="KW-1185">Reference proteome</keyword>